<dbReference type="EMBL" id="BMKR01000001">
    <property type="protein sequence ID" value="GGF60773.1"/>
    <property type="molecule type" value="Genomic_DNA"/>
</dbReference>
<accession>A0A917F9Y4</accession>
<gene>
    <name evidence="1" type="ORF">GCM10010912_02440</name>
</gene>
<evidence type="ECO:0000313" key="2">
    <source>
        <dbReference type="Proteomes" id="UP000637643"/>
    </source>
</evidence>
<organism evidence="1 2">
    <name type="scientific">Paenibacillus albidus</name>
    <dbReference type="NCBI Taxonomy" id="2041023"/>
    <lineage>
        <taxon>Bacteria</taxon>
        <taxon>Bacillati</taxon>
        <taxon>Bacillota</taxon>
        <taxon>Bacilli</taxon>
        <taxon>Bacillales</taxon>
        <taxon>Paenibacillaceae</taxon>
        <taxon>Paenibacillus</taxon>
    </lineage>
</organism>
<protein>
    <recommendedName>
        <fullName evidence="3">Helix-turn-helix domain-containing protein</fullName>
    </recommendedName>
</protein>
<dbReference type="Gene3D" id="1.10.10.10">
    <property type="entry name" value="Winged helix-like DNA-binding domain superfamily/Winged helix DNA-binding domain"/>
    <property type="match status" value="1"/>
</dbReference>
<sequence>MFMDGLVRELGSERLAVLLAFASHMDETGSCYPKQEQIADMLGISRTTATSE</sequence>
<dbReference type="AlphaFoldDB" id="A0A917F9Y4"/>
<dbReference type="RefSeq" id="WP_189021783.1">
    <property type="nucleotide sequence ID" value="NZ_BMKR01000001.1"/>
</dbReference>
<dbReference type="Pfam" id="PF13730">
    <property type="entry name" value="HTH_36"/>
    <property type="match status" value="1"/>
</dbReference>
<evidence type="ECO:0000313" key="1">
    <source>
        <dbReference type="EMBL" id="GGF60773.1"/>
    </source>
</evidence>
<keyword evidence="2" id="KW-1185">Reference proteome</keyword>
<proteinExistence type="predicted"/>
<name>A0A917F9Y4_9BACL</name>
<comment type="caution">
    <text evidence="1">The sequence shown here is derived from an EMBL/GenBank/DDBJ whole genome shotgun (WGS) entry which is preliminary data.</text>
</comment>
<dbReference type="InterPro" id="IPR036388">
    <property type="entry name" value="WH-like_DNA-bd_sf"/>
</dbReference>
<evidence type="ECO:0008006" key="3">
    <source>
        <dbReference type="Google" id="ProtNLM"/>
    </source>
</evidence>
<reference evidence="1" key="1">
    <citation type="journal article" date="2014" name="Int. J. Syst. Evol. Microbiol.">
        <title>Complete genome sequence of Corynebacterium casei LMG S-19264T (=DSM 44701T), isolated from a smear-ripened cheese.</title>
        <authorList>
            <consortium name="US DOE Joint Genome Institute (JGI-PGF)"/>
            <person name="Walter F."/>
            <person name="Albersmeier A."/>
            <person name="Kalinowski J."/>
            <person name="Ruckert C."/>
        </authorList>
    </citation>
    <scope>NUCLEOTIDE SEQUENCE</scope>
    <source>
        <strain evidence="1">CGMCC 1.16134</strain>
    </source>
</reference>
<reference evidence="1" key="2">
    <citation type="submission" date="2020-09" db="EMBL/GenBank/DDBJ databases">
        <authorList>
            <person name="Sun Q."/>
            <person name="Zhou Y."/>
        </authorList>
    </citation>
    <scope>NUCLEOTIDE SEQUENCE</scope>
    <source>
        <strain evidence="1">CGMCC 1.16134</strain>
    </source>
</reference>
<dbReference type="Proteomes" id="UP000637643">
    <property type="component" value="Unassembled WGS sequence"/>
</dbReference>